<name>A0A921V1R8_SORBI</name>
<dbReference type="InterPro" id="IPR013210">
    <property type="entry name" value="LRR_N_plant-typ"/>
</dbReference>
<reference evidence="13" key="1">
    <citation type="journal article" date="2019" name="BMC Genomics">
        <title>A new reference genome for Sorghum bicolor reveals high levels of sequence similarity between sweet and grain genotypes: implications for the genetics of sugar metabolism.</title>
        <authorList>
            <person name="Cooper E.A."/>
            <person name="Brenton Z.W."/>
            <person name="Flinn B.S."/>
            <person name="Jenkins J."/>
            <person name="Shu S."/>
            <person name="Flowers D."/>
            <person name="Luo F."/>
            <person name="Wang Y."/>
            <person name="Xia P."/>
            <person name="Barry K."/>
            <person name="Daum C."/>
            <person name="Lipzen A."/>
            <person name="Yoshinaga Y."/>
            <person name="Schmutz J."/>
            <person name="Saski C."/>
            <person name="Vermerris W."/>
            <person name="Kresovich S."/>
        </authorList>
    </citation>
    <scope>NUCLEOTIDE SEQUENCE</scope>
</reference>
<dbReference type="FunFam" id="1.10.510.10:FF:000445">
    <property type="entry name" value="MDIS1-interacting receptor like kinase 2"/>
    <property type="match status" value="1"/>
</dbReference>
<dbReference type="InterPro" id="IPR008266">
    <property type="entry name" value="Tyr_kinase_AS"/>
</dbReference>
<evidence type="ECO:0000256" key="2">
    <source>
        <dbReference type="ARBA" id="ARBA00022527"/>
    </source>
</evidence>
<evidence type="ECO:0000256" key="6">
    <source>
        <dbReference type="ARBA" id="ARBA00022741"/>
    </source>
</evidence>
<evidence type="ECO:0000256" key="3">
    <source>
        <dbReference type="ARBA" id="ARBA00022614"/>
    </source>
</evidence>
<evidence type="ECO:0000256" key="10">
    <source>
        <dbReference type="ARBA" id="ARBA00048679"/>
    </source>
</evidence>
<evidence type="ECO:0000313" key="14">
    <source>
        <dbReference type="Proteomes" id="UP000807115"/>
    </source>
</evidence>
<evidence type="ECO:0000259" key="12">
    <source>
        <dbReference type="PROSITE" id="PS50011"/>
    </source>
</evidence>
<dbReference type="AlphaFoldDB" id="A0A921V1R8"/>
<evidence type="ECO:0000256" key="7">
    <source>
        <dbReference type="ARBA" id="ARBA00022777"/>
    </source>
</evidence>
<dbReference type="PANTHER" id="PTHR48005:SF70">
    <property type="entry name" value="MDIS1-INTERACTING RECEPTOR LIKE KINASE 2-LIKE"/>
    <property type="match status" value="1"/>
</dbReference>
<keyword evidence="8" id="KW-0067">ATP-binding</keyword>
<evidence type="ECO:0000256" key="8">
    <source>
        <dbReference type="ARBA" id="ARBA00022840"/>
    </source>
</evidence>
<feature type="chain" id="PRO_5037541600" description="non-specific serine/threonine protein kinase" evidence="11">
    <location>
        <begin position="51"/>
        <end position="406"/>
    </location>
</feature>
<dbReference type="InterPro" id="IPR000719">
    <property type="entry name" value="Prot_kinase_dom"/>
</dbReference>
<dbReference type="Proteomes" id="UP000807115">
    <property type="component" value="Chromosome 1"/>
</dbReference>
<dbReference type="InterPro" id="IPR051420">
    <property type="entry name" value="Ser_Thr_Kinases_DiverseReg"/>
</dbReference>
<keyword evidence="3" id="KW-0433">Leucine-rich repeat</keyword>
<comment type="catalytic activity">
    <reaction evidence="10">
        <text>L-seryl-[protein] + ATP = O-phospho-L-seryl-[protein] + ADP + H(+)</text>
        <dbReference type="Rhea" id="RHEA:17989"/>
        <dbReference type="Rhea" id="RHEA-COMP:9863"/>
        <dbReference type="Rhea" id="RHEA-COMP:11604"/>
        <dbReference type="ChEBI" id="CHEBI:15378"/>
        <dbReference type="ChEBI" id="CHEBI:29999"/>
        <dbReference type="ChEBI" id="CHEBI:30616"/>
        <dbReference type="ChEBI" id="CHEBI:83421"/>
        <dbReference type="ChEBI" id="CHEBI:456216"/>
        <dbReference type="EC" id="2.7.11.1"/>
    </reaction>
</comment>
<feature type="signal peptide" evidence="11">
    <location>
        <begin position="1"/>
        <end position="50"/>
    </location>
</feature>
<keyword evidence="7" id="KW-0418">Kinase</keyword>
<evidence type="ECO:0000256" key="1">
    <source>
        <dbReference type="ARBA" id="ARBA00012513"/>
    </source>
</evidence>
<dbReference type="EMBL" id="CM027680">
    <property type="protein sequence ID" value="KAG0549926.1"/>
    <property type="molecule type" value="Genomic_DNA"/>
</dbReference>
<evidence type="ECO:0000256" key="5">
    <source>
        <dbReference type="ARBA" id="ARBA00022737"/>
    </source>
</evidence>
<evidence type="ECO:0000313" key="13">
    <source>
        <dbReference type="EMBL" id="KAG0549926.1"/>
    </source>
</evidence>
<keyword evidence="2" id="KW-0723">Serine/threonine-protein kinase</keyword>
<comment type="catalytic activity">
    <reaction evidence="9">
        <text>L-threonyl-[protein] + ATP = O-phospho-L-threonyl-[protein] + ADP + H(+)</text>
        <dbReference type="Rhea" id="RHEA:46608"/>
        <dbReference type="Rhea" id="RHEA-COMP:11060"/>
        <dbReference type="Rhea" id="RHEA-COMP:11605"/>
        <dbReference type="ChEBI" id="CHEBI:15378"/>
        <dbReference type="ChEBI" id="CHEBI:30013"/>
        <dbReference type="ChEBI" id="CHEBI:30616"/>
        <dbReference type="ChEBI" id="CHEBI:61977"/>
        <dbReference type="ChEBI" id="CHEBI:456216"/>
        <dbReference type="EC" id="2.7.11.1"/>
    </reaction>
</comment>
<comment type="caution">
    <text evidence="13">The sequence shown here is derived from an EMBL/GenBank/DDBJ whole genome shotgun (WGS) entry which is preliminary data.</text>
</comment>
<dbReference type="Gene3D" id="3.30.200.20">
    <property type="entry name" value="Phosphorylase Kinase, domain 1"/>
    <property type="match status" value="1"/>
</dbReference>
<keyword evidence="6" id="KW-0547">Nucleotide-binding</keyword>
<sequence length="406" mass="46292">MSSHLPNFYTHSEHQMRMVSNKVQPSSRPLLCLHLLILPCLCLLFSQAHARHHGDTPLRFQKMALLHWKSTLQYLPPLMRSWQDNTGPCNWTGITCMSMRHGRRPTSWVVTNISLPDAGIHGQLGGFSKVYKAQLQDGQLVAVKKLHSSDEEVNDERRFRSEMEILSQIRQRNIVKLYGFCCHREYRFLIYDYIEQGSLHKILQNEELAKEFDWQKRTALVQDVAQAIAYLHNECKPPIIHRDITSNNILLNTSFKAYVSDFGTAKLLKPDSSNWSALAGTYGYMAPELSYTSFVTEKCDVYSFGVIVLEVVMGRHPENLLHDLASSSLEKNLLLKEILDQRSSPPTTTEEEDIVLIMKTAFSCLQASPQARPTMQGVYQAFTYRQSSSSFPGDFSTITLEELQGA</sequence>
<reference evidence="13" key="2">
    <citation type="submission" date="2020-10" db="EMBL/GenBank/DDBJ databases">
        <authorList>
            <person name="Cooper E.A."/>
            <person name="Brenton Z.W."/>
            <person name="Flinn B.S."/>
            <person name="Jenkins J."/>
            <person name="Shu S."/>
            <person name="Flowers D."/>
            <person name="Luo F."/>
            <person name="Wang Y."/>
            <person name="Xia P."/>
            <person name="Barry K."/>
            <person name="Daum C."/>
            <person name="Lipzen A."/>
            <person name="Yoshinaga Y."/>
            <person name="Schmutz J."/>
            <person name="Saski C."/>
            <person name="Vermerris W."/>
            <person name="Kresovich S."/>
        </authorList>
    </citation>
    <scope>NUCLEOTIDE SEQUENCE</scope>
</reference>
<dbReference type="GO" id="GO:0005524">
    <property type="term" value="F:ATP binding"/>
    <property type="evidence" value="ECO:0007669"/>
    <property type="project" value="UniProtKB-KW"/>
</dbReference>
<dbReference type="PROSITE" id="PS00109">
    <property type="entry name" value="PROTEIN_KINASE_TYR"/>
    <property type="match status" value="1"/>
</dbReference>
<evidence type="ECO:0000256" key="9">
    <source>
        <dbReference type="ARBA" id="ARBA00047899"/>
    </source>
</evidence>
<dbReference type="PROSITE" id="PS50011">
    <property type="entry name" value="PROTEIN_KINASE_DOM"/>
    <property type="match status" value="1"/>
</dbReference>
<dbReference type="Pfam" id="PF00069">
    <property type="entry name" value="Pkinase"/>
    <property type="match status" value="1"/>
</dbReference>
<dbReference type="SUPFAM" id="SSF56112">
    <property type="entry name" value="Protein kinase-like (PK-like)"/>
    <property type="match status" value="1"/>
</dbReference>
<accession>A0A921V1R8</accession>
<evidence type="ECO:0000256" key="11">
    <source>
        <dbReference type="SAM" id="SignalP"/>
    </source>
</evidence>
<dbReference type="Gene3D" id="1.10.510.10">
    <property type="entry name" value="Transferase(Phosphotransferase) domain 1"/>
    <property type="match status" value="1"/>
</dbReference>
<proteinExistence type="predicted"/>
<dbReference type="EC" id="2.7.11.1" evidence="1"/>
<keyword evidence="5" id="KW-0677">Repeat</keyword>
<feature type="domain" description="Protein kinase" evidence="12">
    <location>
        <begin position="116"/>
        <end position="383"/>
    </location>
</feature>
<keyword evidence="11" id="KW-0732">Signal</keyword>
<dbReference type="Pfam" id="PF08263">
    <property type="entry name" value="LRRNT_2"/>
    <property type="match status" value="1"/>
</dbReference>
<organism evidence="13 14">
    <name type="scientific">Sorghum bicolor</name>
    <name type="common">Sorghum</name>
    <name type="synonym">Sorghum vulgare</name>
    <dbReference type="NCBI Taxonomy" id="4558"/>
    <lineage>
        <taxon>Eukaryota</taxon>
        <taxon>Viridiplantae</taxon>
        <taxon>Streptophyta</taxon>
        <taxon>Embryophyta</taxon>
        <taxon>Tracheophyta</taxon>
        <taxon>Spermatophyta</taxon>
        <taxon>Magnoliopsida</taxon>
        <taxon>Liliopsida</taxon>
        <taxon>Poales</taxon>
        <taxon>Poaceae</taxon>
        <taxon>PACMAD clade</taxon>
        <taxon>Panicoideae</taxon>
        <taxon>Andropogonodae</taxon>
        <taxon>Andropogoneae</taxon>
        <taxon>Sorghinae</taxon>
        <taxon>Sorghum</taxon>
    </lineage>
</organism>
<dbReference type="GO" id="GO:0004674">
    <property type="term" value="F:protein serine/threonine kinase activity"/>
    <property type="evidence" value="ECO:0007669"/>
    <property type="project" value="UniProtKB-KW"/>
</dbReference>
<dbReference type="InterPro" id="IPR011009">
    <property type="entry name" value="Kinase-like_dom_sf"/>
</dbReference>
<gene>
    <name evidence="13" type="ORF">BDA96_01G296300</name>
</gene>
<dbReference type="PANTHER" id="PTHR48005">
    <property type="entry name" value="LEUCINE RICH REPEAT KINASE 2"/>
    <property type="match status" value="1"/>
</dbReference>
<evidence type="ECO:0000256" key="4">
    <source>
        <dbReference type="ARBA" id="ARBA00022679"/>
    </source>
</evidence>
<keyword evidence="4" id="KW-0808">Transferase</keyword>
<protein>
    <recommendedName>
        <fullName evidence="1">non-specific serine/threonine protein kinase</fullName>
        <ecNumber evidence="1">2.7.11.1</ecNumber>
    </recommendedName>
</protein>